<gene>
    <name evidence="1" type="ORF">GCM10011511_46770</name>
</gene>
<accession>A0A8J2UH74</accession>
<reference evidence="1" key="1">
    <citation type="journal article" date="2014" name="Int. J. Syst. Evol. Microbiol.">
        <title>Complete genome sequence of Corynebacterium casei LMG S-19264T (=DSM 44701T), isolated from a smear-ripened cheese.</title>
        <authorList>
            <consortium name="US DOE Joint Genome Institute (JGI-PGF)"/>
            <person name="Walter F."/>
            <person name="Albersmeier A."/>
            <person name="Kalinowski J."/>
            <person name="Ruckert C."/>
        </authorList>
    </citation>
    <scope>NUCLEOTIDE SEQUENCE</scope>
    <source>
        <strain evidence="1">CGMCC 1.15448</strain>
    </source>
</reference>
<dbReference type="Proteomes" id="UP000607559">
    <property type="component" value="Unassembled WGS sequence"/>
</dbReference>
<organism evidence="1 2">
    <name type="scientific">Puia dinghuensis</name>
    <dbReference type="NCBI Taxonomy" id="1792502"/>
    <lineage>
        <taxon>Bacteria</taxon>
        <taxon>Pseudomonadati</taxon>
        <taxon>Bacteroidota</taxon>
        <taxon>Chitinophagia</taxon>
        <taxon>Chitinophagales</taxon>
        <taxon>Chitinophagaceae</taxon>
        <taxon>Puia</taxon>
    </lineage>
</organism>
<keyword evidence="2" id="KW-1185">Reference proteome</keyword>
<dbReference type="AlphaFoldDB" id="A0A8J2UH74"/>
<sequence>MVDKEFVKEYNQQLQIIIKEEKKDSVNVDDYRNSLMFFYRITGFLPRAEYSSTVGYRDKSVYEEDVKKLKAWLRNNKCSYTKKTCDSILRASGYPNF</sequence>
<evidence type="ECO:0000313" key="2">
    <source>
        <dbReference type="Proteomes" id="UP000607559"/>
    </source>
</evidence>
<comment type="caution">
    <text evidence="1">The sequence shown here is derived from an EMBL/GenBank/DDBJ whole genome shotgun (WGS) entry which is preliminary data.</text>
</comment>
<proteinExistence type="predicted"/>
<protein>
    <submittedName>
        <fullName evidence="1">Uncharacterized protein</fullName>
    </submittedName>
</protein>
<name>A0A8J2UH74_9BACT</name>
<dbReference type="EMBL" id="BMJC01000005">
    <property type="protein sequence ID" value="GGB17617.1"/>
    <property type="molecule type" value="Genomic_DNA"/>
</dbReference>
<reference evidence="1" key="2">
    <citation type="submission" date="2020-09" db="EMBL/GenBank/DDBJ databases">
        <authorList>
            <person name="Sun Q."/>
            <person name="Zhou Y."/>
        </authorList>
    </citation>
    <scope>NUCLEOTIDE SEQUENCE</scope>
    <source>
        <strain evidence="1">CGMCC 1.15448</strain>
    </source>
</reference>
<evidence type="ECO:0000313" key="1">
    <source>
        <dbReference type="EMBL" id="GGB17617.1"/>
    </source>
</evidence>